<evidence type="ECO:0000256" key="2">
    <source>
        <dbReference type="SAM" id="SignalP"/>
    </source>
</evidence>
<evidence type="ECO:0000313" key="5">
    <source>
        <dbReference type="Proteomes" id="UP000619079"/>
    </source>
</evidence>
<dbReference type="SUPFAM" id="SSF47090">
    <property type="entry name" value="PGBD-like"/>
    <property type="match status" value="1"/>
</dbReference>
<reference evidence="4" key="1">
    <citation type="submission" date="2020-12" db="EMBL/GenBank/DDBJ databases">
        <title>Sedimentitalea sp. nov., isolated from sand in Incheon.</title>
        <authorList>
            <person name="Kim W."/>
        </authorList>
    </citation>
    <scope>NUCLEOTIDE SEQUENCE</scope>
    <source>
        <strain evidence="4">CAU 1593</strain>
    </source>
</reference>
<dbReference type="InterPro" id="IPR002477">
    <property type="entry name" value="Peptidoglycan-bd-like"/>
</dbReference>
<dbReference type="InterPro" id="IPR036366">
    <property type="entry name" value="PGBDSf"/>
</dbReference>
<dbReference type="RefSeq" id="WP_199023911.1">
    <property type="nucleotide sequence ID" value="NZ_JAELVR010000003.1"/>
</dbReference>
<protein>
    <submittedName>
        <fullName evidence="4">Trypsin-like peptidase domain-containing protein</fullName>
    </submittedName>
</protein>
<dbReference type="Gene3D" id="1.10.101.10">
    <property type="entry name" value="PGBD-like superfamily/PGBD"/>
    <property type="match status" value="1"/>
</dbReference>
<organism evidence="4 5">
    <name type="scientific">Sedimentitalea arenosa</name>
    <dbReference type="NCBI Taxonomy" id="2798803"/>
    <lineage>
        <taxon>Bacteria</taxon>
        <taxon>Pseudomonadati</taxon>
        <taxon>Pseudomonadota</taxon>
        <taxon>Alphaproteobacteria</taxon>
        <taxon>Rhodobacterales</taxon>
        <taxon>Paracoccaceae</taxon>
        <taxon>Sedimentitalea</taxon>
    </lineage>
</organism>
<feature type="domain" description="Peptidoglycan binding-like" evidence="3">
    <location>
        <begin position="157"/>
        <end position="212"/>
    </location>
</feature>
<evidence type="ECO:0000256" key="1">
    <source>
        <dbReference type="SAM" id="MobiDB-lite"/>
    </source>
</evidence>
<comment type="caution">
    <text evidence="4">The sequence shown here is derived from an EMBL/GenBank/DDBJ whole genome shotgun (WGS) entry which is preliminary data.</text>
</comment>
<dbReference type="Pfam" id="PF13365">
    <property type="entry name" value="Trypsin_2"/>
    <property type="match status" value="1"/>
</dbReference>
<evidence type="ECO:0000313" key="4">
    <source>
        <dbReference type="EMBL" id="MBJ6371125.1"/>
    </source>
</evidence>
<dbReference type="Pfam" id="PF01471">
    <property type="entry name" value="PG_binding_1"/>
    <property type="match status" value="1"/>
</dbReference>
<dbReference type="Proteomes" id="UP000619079">
    <property type="component" value="Unassembled WGS sequence"/>
</dbReference>
<keyword evidence="5" id="KW-1185">Reference proteome</keyword>
<dbReference type="Gene3D" id="2.40.10.120">
    <property type="match status" value="1"/>
</dbReference>
<evidence type="ECO:0000259" key="3">
    <source>
        <dbReference type="Pfam" id="PF01471"/>
    </source>
</evidence>
<gene>
    <name evidence="4" type="ORF">JF290_06265</name>
</gene>
<dbReference type="InterPro" id="IPR009003">
    <property type="entry name" value="Peptidase_S1_PA"/>
</dbReference>
<accession>A0A8J7J0U1</accession>
<sequence>MIRRLLVALVLVVFAGGAPLGAQSADPEVVWVQIEAHPDLATARQRAEVFNARLADVNGFSLGGSWYGILLGPYLREDAERVLRSYRADRLIPRDSFIAYSRNLGAQFWPEGANLLNRGAILAPPVEPDSAGSPTQPLVAADETPAEARRGERLLTAEERRELQVALRAAGFYNAAIDGAFGAGTRRSMADWQLNNGFEPTGVLTTAQRAMLMEQYNAPLISVGMRRVRDGEAGIAVDMPTDAVAFSRYEPPFAHYDASGDELAARVLLISQPGTRTTLAGLYDIMQTLEIVPLDGPRELSGDGFVIEGRGKGIVSHTEARLENGEIKGFTLIWPIGDEARRARVLDAMQASFERLDGVLDPATGEGAQAVDLVAGLAVRQPRLSRSGFYIDAGGTVATTADAVQNCTRITLGEDTRTEVLARDADLGVALLRPQERLAPMSVARLRPAKGRLQSNVAVSGYSYAGLLGGPTLTFGTVADVKGLAGEPDLTRLALNALPGDAGGPVLDAGGGVLGMLLPMDDADRKLPEDVSLIADAEAIRALLQQAGINVEAVDDSAPLTPNAMTRLASGMTVLVNCWD</sequence>
<feature type="signal peptide" evidence="2">
    <location>
        <begin position="1"/>
        <end position="24"/>
    </location>
</feature>
<dbReference type="AlphaFoldDB" id="A0A8J7J0U1"/>
<name>A0A8J7J0U1_9RHOB</name>
<dbReference type="InterPro" id="IPR036365">
    <property type="entry name" value="PGBD-like_sf"/>
</dbReference>
<keyword evidence="2" id="KW-0732">Signal</keyword>
<proteinExistence type="predicted"/>
<dbReference type="EMBL" id="JAELVR010000003">
    <property type="protein sequence ID" value="MBJ6371125.1"/>
    <property type="molecule type" value="Genomic_DNA"/>
</dbReference>
<feature type="region of interest" description="Disordered" evidence="1">
    <location>
        <begin position="127"/>
        <end position="146"/>
    </location>
</feature>
<dbReference type="SUPFAM" id="SSF50494">
    <property type="entry name" value="Trypsin-like serine proteases"/>
    <property type="match status" value="1"/>
</dbReference>
<feature type="chain" id="PRO_5035215456" evidence="2">
    <location>
        <begin position="25"/>
        <end position="580"/>
    </location>
</feature>